<evidence type="ECO:0000256" key="1">
    <source>
        <dbReference type="ARBA" id="ARBA00034221"/>
    </source>
</evidence>
<protein>
    <submittedName>
        <fullName evidence="5">MBL fold hydrolase</fullName>
    </submittedName>
</protein>
<comment type="catalytic activity">
    <reaction evidence="3">
        <text>3',5'-cyclic UMP + H2O = UMP + H(+)</text>
        <dbReference type="Rhea" id="RHEA:70575"/>
        <dbReference type="ChEBI" id="CHEBI:15377"/>
        <dbReference type="ChEBI" id="CHEBI:15378"/>
        <dbReference type="ChEBI" id="CHEBI:57865"/>
        <dbReference type="ChEBI" id="CHEBI:184387"/>
    </reaction>
    <physiologicalReaction direction="left-to-right" evidence="3">
        <dbReference type="Rhea" id="RHEA:70576"/>
    </physiologicalReaction>
</comment>
<dbReference type="SUPFAM" id="SSF56281">
    <property type="entry name" value="Metallo-hydrolase/oxidoreductase"/>
    <property type="match status" value="1"/>
</dbReference>
<dbReference type="InterPro" id="IPR036866">
    <property type="entry name" value="RibonucZ/Hydroxyglut_hydro"/>
</dbReference>
<evidence type="ECO:0000256" key="3">
    <source>
        <dbReference type="ARBA" id="ARBA00048505"/>
    </source>
</evidence>
<dbReference type="Pfam" id="PF00753">
    <property type="entry name" value="Lactamase_B"/>
    <property type="match status" value="1"/>
</dbReference>
<proteinExistence type="predicted"/>
<accession>A0A919XXX1</accession>
<dbReference type="AlphaFoldDB" id="A0A919XXX1"/>
<dbReference type="GO" id="GO:0016787">
    <property type="term" value="F:hydrolase activity"/>
    <property type="evidence" value="ECO:0007669"/>
    <property type="project" value="UniProtKB-KW"/>
</dbReference>
<name>A0A919XXX1_9BACL</name>
<dbReference type="InterPro" id="IPR050662">
    <property type="entry name" value="Sec-metab_biosynth-thioest"/>
</dbReference>
<evidence type="ECO:0000259" key="4">
    <source>
        <dbReference type="SMART" id="SM00849"/>
    </source>
</evidence>
<dbReference type="CDD" id="cd07725">
    <property type="entry name" value="TTHA1429-like_MBL-fold"/>
    <property type="match status" value="1"/>
</dbReference>
<comment type="function">
    <text evidence="2">Counteracts the endogenous Pycsar antiviral defense system. Phosphodiesterase that enables metal-dependent hydrolysis of host cyclic nucleotide Pycsar defense signals such as cCMP and cUMP.</text>
</comment>
<dbReference type="Proteomes" id="UP000681162">
    <property type="component" value="Unassembled WGS sequence"/>
</dbReference>
<dbReference type="InterPro" id="IPR001279">
    <property type="entry name" value="Metallo-B-lactamas"/>
</dbReference>
<reference evidence="5 6" key="1">
    <citation type="submission" date="2021-03" db="EMBL/GenBank/DDBJ databases">
        <title>Antimicrobial resistance genes in bacteria isolated from Japanese honey, and their potential for conferring macrolide and lincosamide resistance in the American foulbrood pathogen Paenibacillus larvae.</title>
        <authorList>
            <person name="Okamoto M."/>
            <person name="Kumagai M."/>
            <person name="Kanamori H."/>
            <person name="Takamatsu D."/>
        </authorList>
    </citation>
    <scope>NUCLEOTIDE SEQUENCE [LARGE SCALE GENOMIC DNA]</scope>
    <source>
        <strain evidence="5 6">J41TS12</strain>
    </source>
</reference>
<keyword evidence="5" id="KW-0378">Hydrolase</keyword>
<comment type="catalytic activity">
    <reaction evidence="1">
        <text>3',5'-cyclic CMP + H2O = CMP + H(+)</text>
        <dbReference type="Rhea" id="RHEA:72675"/>
        <dbReference type="ChEBI" id="CHEBI:15377"/>
        <dbReference type="ChEBI" id="CHEBI:15378"/>
        <dbReference type="ChEBI" id="CHEBI:58003"/>
        <dbReference type="ChEBI" id="CHEBI:60377"/>
    </reaction>
    <physiologicalReaction direction="left-to-right" evidence="1">
        <dbReference type="Rhea" id="RHEA:72676"/>
    </physiologicalReaction>
</comment>
<gene>
    <name evidence="5" type="ORF">J41TS12_37410</name>
</gene>
<organism evidence="5 6">
    <name type="scientific">Paenibacillus antibioticophila</name>
    <dbReference type="NCBI Taxonomy" id="1274374"/>
    <lineage>
        <taxon>Bacteria</taxon>
        <taxon>Bacillati</taxon>
        <taxon>Bacillota</taxon>
        <taxon>Bacilli</taxon>
        <taxon>Bacillales</taxon>
        <taxon>Paenibacillaceae</taxon>
        <taxon>Paenibacillus</taxon>
    </lineage>
</organism>
<dbReference type="EMBL" id="BORR01000015">
    <property type="protein sequence ID" value="GIO38880.1"/>
    <property type="molecule type" value="Genomic_DNA"/>
</dbReference>
<dbReference type="InterPro" id="IPR036388">
    <property type="entry name" value="WH-like_DNA-bd_sf"/>
</dbReference>
<dbReference type="Pfam" id="PF21221">
    <property type="entry name" value="B_lactamase-like_C"/>
    <property type="match status" value="1"/>
</dbReference>
<evidence type="ECO:0000313" key="6">
    <source>
        <dbReference type="Proteomes" id="UP000681162"/>
    </source>
</evidence>
<dbReference type="InterPro" id="IPR048933">
    <property type="entry name" value="B_lactamase-like_C"/>
</dbReference>
<comment type="caution">
    <text evidence="5">The sequence shown here is derived from an EMBL/GenBank/DDBJ whole genome shotgun (WGS) entry which is preliminary data.</text>
</comment>
<feature type="domain" description="Metallo-beta-lactamase" evidence="4">
    <location>
        <begin position="27"/>
        <end position="240"/>
    </location>
</feature>
<evidence type="ECO:0000256" key="2">
    <source>
        <dbReference type="ARBA" id="ARBA00034301"/>
    </source>
</evidence>
<dbReference type="SMART" id="SM00849">
    <property type="entry name" value="Lactamase_B"/>
    <property type="match status" value="1"/>
</dbReference>
<dbReference type="PANTHER" id="PTHR23131:SF4">
    <property type="entry name" value="METALLO-BETA-LACTAMASE SUPERFAMILY POTEIN"/>
    <property type="match status" value="1"/>
</dbReference>
<sequence length="334" mass="37360">MNRQRIQDWDEYGIHAVHIPMAPPLRWVNSYVLRGNGEITLVDPGPRTDESIATWEQALGELGIQAQEITSIVVTHHHPDHYGLAGYIQSLSGAKVYMSRRAYEEAQLMWGKGQRVNEELSALFAQHGMPDSWLAQLPGHLDSFLSQVEPQPELTFIADGEVLRLGDRSWTAIETAGHAPGHLSLYEDGQGIILCGDAVLPQISPNISLLPGSDPNPLYSFLQSLDKLKGFRVSVAFPGHRNPFSGFPERIDRLLLHHEERLGKIEALLDDGERSGFNICEALFGTELGIHQMRFAMAETLAHLLELVRRGRIESSNSSPHIRFGSKRMKNRLE</sequence>
<dbReference type="RefSeq" id="WP_212941472.1">
    <property type="nucleotide sequence ID" value="NZ_BORR01000015.1"/>
</dbReference>
<keyword evidence="6" id="KW-1185">Reference proteome</keyword>
<dbReference type="Gene3D" id="3.60.15.10">
    <property type="entry name" value="Ribonuclease Z/Hydroxyacylglutathione hydrolase-like"/>
    <property type="match status" value="1"/>
</dbReference>
<dbReference type="Gene3D" id="1.10.10.10">
    <property type="entry name" value="Winged helix-like DNA-binding domain superfamily/Winged helix DNA-binding domain"/>
    <property type="match status" value="1"/>
</dbReference>
<dbReference type="PANTHER" id="PTHR23131">
    <property type="entry name" value="ENDORIBONUCLEASE LACTB2"/>
    <property type="match status" value="1"/>
</dbReference>
<evidence type="ECO:0000313" key="5">
    <source>
        <dbReference type="EMBL" id="GIO38880.1"/>
    </source>
</evidence>